<evidence type="ECO:0000313" key="1">
    <source>
        <dbReference type="EMBL" id="KAJ7300781.1"/>
    </source>
</evidence>
<sequence length="322" mass="36407">MSNTDASRSFLDGAPFATFNTPGDPRSGVEQFFSVPDLFNFLLPPYCLTDADVLPTPGRPYLTVHPDEIGFSTVQVSEDSWKALYFLAHPAIYRLLPFTWVPERIRHTDPGFLATILDRAVPVFETLHHAYPLVPHTQTFMTLLAALVHLVLAVRELIPARARDEWFAFLPEGESAHSAHWDMYPPLSFGWLFPCTQEFPKDQPLRDTFLLANHITLQRIAQPSLHTLAAFLAKGKVYDDTDVDQVVQLFDDAIAPENARAIANEYRAGRLSAHITHAFFNSVRDLIDYLPADRRDPAWTTNLIPLDPASVRFILPIPFNFL</sequence>
<evidence type="ECO:0000313" key="2">
    <source>
        <dbReference type="Proteomes" id="UP001218218"/>
    </source>
</evidence>
<comment type="caution">
    <text evidence="1">The sequence shown here is derived from an EMBL/GenBank/DDBJ whole genome shotgun (WGS) entry which is preliminary data.</text>
</comment>
<accession>A0AAD6YWW5</accession>
<protein>
    <submittedName>
        <fullName evidence="1">Uncharacterized protein</fullName>
    </submittedName>
</protein>
<reference evidence="1" key="1">
    <citation type="submission" date="2023-03" db="EMBL/GenBank/DDBJ databases">
        <title>Massive genome expansion in bonnet fungi (Mycena s.s.) driven by repeated elements and novel gene families across ecological guilds.</title>
        <authorList>
            <consortium name="Lawrence Berkeley National Laboratory"/>
            <person name="Harder C.B."/>
            <person name="Miyauchi S."/>
            <person name="Viragh M."/>
            <person name="Kuo A."/>
            <person name="Thoen E."/>
            <person name="Andreopoulos B."/>
            <person name="Lu D."/>
            <person name="Skrede I."/>
            <person name="Drula E."/>
            <person name="Henrissat B."/>
            <person name="Morin E."/>
            <person name="Kohler A."/>
            <person name="Barry K."/>
            <person name="LaButti K."/>
            <person name="Morin E."/>
            <person name="Salamov A."/>
            <person name="Lipzen A."/>
            <person name="Mereny Z."/>
            <person name="Hegedus B."/>
            <person name="Baldrian P."/>
            <person name="Stursova M."/>
            <person name="Weitz H."/>
            <person name="Taylor A."/>
            <person name="Grigoriev I.V."/>
            <person name="Nagy L.G."/>
            <person name="Martin F."/>
            <person name="Kauserud H."/>
        </authorList>
    </citation>
    <scope>NUCLEOTIDE SEQUENCE</scope>
    <source>
        <strain evidence="1">CBHHK002</strain>
    </source>
</reference>
<dbReference type="Proteomes" id="UP001218218">
    <property type="component" value="Unassembled WGS sequence"/>
</dbReference>
<dbReference type="AlphaFoldDB" id="A0AAD6YWW5"/>
<dbReference type="EMBL" id="JARIHO010000152">
    <property type="protein sequence ID" value="KAJ7300781.1"/>
    <property type="molecule type" value="Genomic_DNA"/>
</dbReference>
<organism evidence="1 2">
    <name type="scientific">Mycena albidolilacea</name>
    <dbReference type="NCBI Taxonomy" id="1033008"/>
    <lineage>
        <taxon>Eukaryota</taxon>
        <taxon>Fungi</taxon>
        <taxon>Dikarya</taxon>
        <taxon>Basidiomycota</taxon>
        <taxon>Agaricomycotina</taxon>
        <taxon>Agaricomycetes</taxon>
        <taxon>Agaricomycetidae</taxon>
        <taxon>Agaricales</taxon>
        <taxon>Marasmiineae</taxon>
        <taxon>Mycenaceae</taxon>
        <taxon>Mycena</taxon>
    </lineage>
</organism>
<proteinExistence type="predicted"/>
<keyword evidence="2" id="KW-1185">Reference proteome</keyword>
<gene>
    <name evidence="1" type="ORF">DFH08DRAFT_979310</name>
</gene>
<name>A0AAD6YWW5_9AGAR</name>